<name>A0A7W7WNP5_9ACTN</name>
<dbReference type="AlphaFoldDB" id="A0A7W7WNP5"/>
<comment type="caution">
    <text evidence="2">The sequence shown here is derived from an EMBL/GenBank/DDBJ whole genome shotgun (WGS) entry which is preliminary data.</text>
</comment>
<reference evidence="2 3" key="1">
    <citation type="submission" date="2020-08" db="EMBL/GenBank/DDBJ databases">
        <title>Sequencing the genomes of 1000 actinobacteria strains.</title>
        <authorList>
            <person name="Klenk H.-P."/>
        </authorList>
    </citation>
    <scope>NUCLEOTIDE SEQUENCE [LARGE SCALE GENOMIC DNA]</scope>
    <source>
        <strain evidence="2 3">DSM 45886</strain>
    </source>
</reference>
<evidence type="ECO:0000313" key="3">
    <source>
        <dbReference type="Proteomes" id="UP000578819"/>
    </source>
</evidence>
<keyword evidence="3" id="KW-1185">Reference proteome</keyword>
<organism evidence="2 3">
    <name type="scientific">Micromonospora polyrhachis</name>
    <dbReference type="NCBI Taxonomy" id="1282883"/>
    <lineage>
        <taxon>Bacteria</taxon>
        <taxon>Bacillati</taxon>
        <taxon>Actinomycetota</taxon>
        <taxon>Actinomycetes</taxon>
        <taxon>Micromonosporales</taxon>
        <taxon>Micromonosporaceae</taxon>
        <taxon>Micromonospora</taxon>
    </lineage>
</organism>
<evidence type="ECO:0008006" key="4">
    <source>
        <dbReference type="Google" id="ProtNLM"/>
    </source>
</evidence>
<sequence>MQRARRLVAVVTVAALGVIGLGACARSAPTVAAYVGDTTYSMDRVDAIYTDADQRFQETEREQFAQRGETPPARVESPISRQNVVDLLVSLELGKQVVAEKNIRVTDEVDAVNAAGVLRLSPTTEYVQLWAEWVDIYIGLREQLPSVELTDDRVTLAYQALVDDGVLKPNVPIAQVRNALGNQISGASAVSAALAQRAEQVGTTVNPRFRPVGAPVYIDLPNVGSRTYALPYVDSAAPVSDVTGPAAQ</sequence>
<feature type="signal peptide" evidence="1">
    <location>
        <begin position="1"/>
        <end position="25"/>
    </location>
</feature>
<dbReference type="Proteomes" id="UP000578819">
    <property type="component" value="Unassembled WGS sequence"/>
</dbReference>
<feature type="chain" id="PRO_5031550676" description="SurA N-terminal domain-containing protein" evidence="1">
    <location>
        <begin position="26"/>
        <end position="248"/>
    </location>
</feature>
<keyword evidence="1" id="KW-0732">Signal</keyword>
<protein>
    <recommendedName>
        <fullName evidence="4">SurA N-terminal domain-containing protein</fullName>
    </recommendedName>
</protein>
<evidence type="ECO:0000256" key="1">
    <source>
        <dbReference type="SAM" id="SignalP"/>
    </source>
</evidence>
<evidence type="ECO:0000313" key="2">
    <source>
        <dbReference type="EMBL" id="MBB4958085.1"/>
    </source>
</evidence>
<gene>
    <name evidence="2" type="ORF">FHR38_001818</name>
</gene>
<dbReference type="PROSITE" id="PS51257">
    <property type="entry name" value="PROKAR_LIPOPROTEIN"/>
    <property type="match status" value="1"/>
</dbReference>
<dbReference type="RefSeq" id="WP_184534236.1">
    <property type="nucleotide sequence ID" value="NZ_JACHJW010000001.1"/>
</dbReference>
<proteinExistence type="predicted"/>
<accession>A0A7W7WNP5</accession>
<dbReference type="EMBL" id="JACHJW010000001">
    <property type="protein sequence ID" value="MBB4958085.1"/>
    <property type="molecule type" value="Genomic_DNA"/>
</dbReference>